<sequence>MAAIPKTLVIGRCRRCGAKIRMYDDYYVCPRCGTLFCVVCAERKLFGKCPIDGTQLVKK</sequence>
<reference evidence="1 2" key="1">
    <citation type="submission" date="2007-10" db="EMBL/GenBank/DDBJ databases">
        <title>Complete sequence of Caldivirga maquilingensis IC-167.</title>
        <authorList>
            <consortium name="US DOE Joint Genome Institute"/>
            <person name="Copeland A."/>
            <person name="Lucas S."/>
            <person name="Lapidus A."/>
            <person name="Barry K."/>
            <person name="Glavina del Rio T."/>
            <person name="Dalin E."/>
            <person name="Tice H."/>
            <person name="Pitluck S."/>
            <person name="Saunders E."/>
            <person name="Brettin T."/>
            <person name="Bruce D."/>
            <person name="Detter J.C."/>
            <person name="Han C."/>
            <person name="Schmutz J."/>
            <person name="Larimer F."/>
            <person name="Land M."/>
            <person name="Hauser L."/>
            <person name="Kyrpides N."/>
            <person name="Ivanova N."/>
            <person name="Biddle J.F."/>
            <person name="Zhang Z."/>
            <person name="Fitz-Gibbon S.T."/>
            <person name="Lowe T.M."/>
            <person name="Saltikov C."/>
            <person name="House C.H."/>
            <person name="Richardson P."/>
        </authorList>
    </citation>
    <scope>NUCLEOTIDE SEQUENCE [LARGE SCALE GENOMIC DNA]</scope>
    <source>
        <strain evidence="2">ATCC 700844 / DSM 13496 / JCM 10307 / IC-167</strain>
    </source>
</reference>
<dbReference type="OrthoDB" id="23282at2157"/>
<proteinExistence type="predicted"/>
<name>A8M9F1_CALMQ</name>
<dbReference type="STRING" id="397948.Cmaq_1547"/>
<accession>A8M9F1</accession>
<organism evidence="1 2">
    <name type="scientific">Caldivirga maquilingensis (strain ATCC 700844 / DSM 13496 / JCM 10307 / IC-167)</name>
    <dbReference type="NCBI Taxonomy" id="397948"/>
    <lineage>
        <taxon>Archaea</taxon>
        <taxon>Thermoproteota</taxon>
        <taxon>Thermoprotei</taxon>
        <taxon>Thermoproteales</taxon>
        <taxon>Thermoproteaceae</taxon>
        <taxon>Caldivirga</taxon>
    </lineage>
</organism>
<evidence type="ECO:0000313" key="1">
    <source>
        <dbReference type="EMBL" id="ABW02370.1"/>
    </source>
</evidence>
<evidence type="ECO:0000313" key="2">
    <source>
        <dbReference type="Proteomes" id="UP000001137"/>
    </source>
</evidence>
<dbReference type="Proteomes" id="UP000001137">
    <property type="component" value="Chromosome"/>
</dbReference>
<dbReference type="RefSeq" id="WP_012186589.1">
    <property type="nucleotide sequence ID" value="NC_009954.1"/>
</dbReference>
<dbReference type="EMBL" id="CP000852">
    <property type="protein sequence ID" value="ABW02370.1"/>
    <property type="molecule type" value="Genomic_DNA"/>
</dbReference>
<dbReference type="KEGG" id="cma:Cmaq_1547"/>
<keyword evidence="2" id="KW-1185">Reference proteome</keyword>
<evidence type="ECO:0008006" key="3">
    <source>
        <dbReference type="Google" id="ProtNLM"/>
    </source>
</evidence>
<dbReference type="eggNOG" id="arCOG07431">
    <property type="taxonomic scope" value="Archaea"/>
</dbReference>
<dbReference type="AlphaFoldDB" id="A8M9F1"/>
<protein>
    <recommendedName>
        <fullName evidence="3">Small zinc finger protein HVO-2753-like zinc-binding pocket domain-containing protein</fullName>
    </recommendedName>
</protein>
<dbReference type="GeneID" id="5709164"/>
<gene>
    <name evidence="1" type="ordered locus">Cmaq_1547</name>
</gene>
<dbReference type="HOGENOM" id="CLU_195722_0_0_2"/>